<feature type="DNA-binding region" description="Homeobox; TALE-type" evidence="5">
    <location>
        <begin position="215"/>
        <end position="278"/>
    </location>
</feature>
<evidence type="ECO:0000256" key="4">
    <source>
        <dbReference type="ARBA" id="ARBA00023242"/>
    </source>
</evidence>
<evidence type="ECO:0000256" key="5">
    <source>
        <dbReference type="PROSITE-ProRule" id="PRU00108"/>
    </source>
</evidence>
<evidence type="ECO:0000256" key="2">
    <source>
        <dbReference type="ARBA" id="ARBA00023125"/>
    </source>
</evidence>
<evidence type="ECO:0000256" key="6">
    <source>
        <dbReference type="PROSITE-ProRule" id="PRU00559"/>
    </source>
</evidence>
<dbReference type="FunFam" id="1.10.10.60:FF:000143">
    <property type="entry name" value="homeobox protein knotted-1-like 3 isoform X1"/>
    <property type="match status" value="1"/>
</dbReference>
<dbReference type="PROSITE" id="PS50071">
    <property type="entry name" value="HOMEOBOX_2"/>
    <property type="match status" value="1"/>
</dbReference>
<dbReference type="Pfam" id="PF03790">
    <property type="entry name" value="KNOX1"/>
    <property type="match status" value="1"/>
</dbReference>
<dbReference type="SMART" id="SM01256">
    <property type="entry name" value="KNOX2"/>
    <property type="match status" value="1"/>
</dbReference>
<evidence type="ECO:0000313" key="7">
    <source>
        <dbReference type="EMBL" id="WOG90284.1"/>
    </source>
</evidence>
<dbReference type="PROSITE" id="PS51213">
    <property type="entry name" value="ELK"/>
    <property type="match status" value="1"/>
</dbReference>
<comment type="similarity">
    <text evidence="6">Belongs to the TALE/KNOX homeobox family.</text>
</comment>
<evidence type="ECO:0000313" key="8">
    <source>
        <dbReference type="Proteomes" id="UP000077755"/>
    </source>
</evidence>
<protein>
    <submittedName>
        <fullName evidence="7">Uncharacterized protein</fullName>
    </submittedName>
</protein>
<reference evidence="7" key="2">
    <citation type="submission" date="2022-03" db="EMBL/GenBank/DDBJ databases">
        <title>Draft title - Genomic analysis of global carrot germplasm unveils the trajectory of domestication and the origin of high carotenoid orange carrot.</title>
        <authorList>
            <person name="Iorizzo M."/>
            <person name="Ellison S."/>
            <person name="Senalik D."/>
            <person name="Macko-Podgorni A."/>
            <person name="Grzebelus D."/>
            <person name="Bostan H."/>
            <person name="Rolling W."/>
            <person name="Curaba J."/>
            <person name="Simon P."/>
        </authorList>
    </citation>
    <scope>NUCLEOTIDE SEQUENCE</scope>
    <source>
        <tissue evidence="7">Leaf</tissue>
    </source>
</reference>
<keyword evidence="3 5" id="KW-0371">Homeobox</keyword>
<dbReference type="InterPro" id="IPR008422">
    <property type="entry name" value="KN_HD"/>
</dbReference>
<evidence type="ECO:0000256" key="3">
    <source>
        <dbReference type="ARBA" id="ARBA00023155"/>
    </source>
</evidence>
<name>A0A162AYC5_DAUCS</name>
<keyword evidence="4 5" id="KW-0539">Nucleus</keyword>
<dbReference type="InterPro" id="IPR050224">
    <property type="entry name" value="TALE_homeobox"/>
</dbReference>
<dbReference type="InterPro" id="IPR005540">
    <property type="entry name" value="KNOX1"/>
</dbReference>
<dbReference type="InterPro" id="IPR001356">
    <property type="entry name" value="HD"/>
</dbReference>
<dbReference type="InterPro" id="IPR005541">
    <property type="entry name" value="KNOX2"/>
</dbReference>
<dbReference type="GO" id="GO:0003677">
    <property type="term" value="F:DNA binding"/>
    <property type="evidence" value="ECO:0007669"/>
    <property type="project" value="UniProtKB-UniRule"/>
</dbReference>
<dbReference type="CDD" id="cd00086">
    <property type="entry name" value="homeodomain"/>
    <property type="match status" value="1"/>
</dbReference>
<dbReference type="GO" id="GO:0005634">
    <property type="term" value="C:nucleus"/>
    <property type="evidence" value="ECO:0007669"/>
    <property type="project" value="UniProtKB-SubCell"/>
</dbReference>
<dbReference type="SMART" id="SM00389">
    <property type="entry name" value="HOX"/>
    <property type="match status" value="1"/>
</dbReference>
<proteinExistence type="inferred from homology"/>
<accession>A0A162AYC5</accession>
<organism evidence="7 8">
    <name type="scientific">Daucus carota subsp. sativus</name>
    <name type="common">Carrot</name>
    <dbReference type="NCBI Taxonomy" id="79200"/>
    <lineage>
        <taxon>Eukaryota</taxon>
        <taxon>Viridiplantae</taxon>
        <taxon>Streptophyta</taxon>
        <taxon>Embryophyta</taxon>
        <taxon>Tracheophyta</taxon>
        <taxon>Spermatophyta</taxon>
        <taxon>Magnoliopsida</taxon>
        <taxon>eudicotyledons</taxon>
        <taxon>Gunneridae</taxon>
        <taxon>Pentapetalae</taxon>
        <taxon>asterids</taxon>
        <taxon>campanulids</taxon>
        <taxon>Apiales</taxon>
        <taxon>Apiaceae</taxon>
        <taxon>Apioideae</taxon>
        <taxon>Scandiceae</taxon>
        <taxon>Daucinae</taxon>
        <taxon>Daucus</taxon>
        <taxon>Daucus sect. Daucus</taxon>
    </lineage>
</organism>
<comment type="subcellular location">
    <subcellularLocation>
        <location evidence="1 5">Nucleus</location>
    </subcellularLocation>
</comment>
<dbReference type="PANTHER" id="PTHR11850">
    <property type="entry name" value="HOMEOBOX PROTEIN TRANSCRIPTION FACTORS"/>
    <property type="match status" value="1"/>
</dbReference>
<dbReference type="Gene3D" id="1.10.10.60">
    <property type="entry name" value="Homeodomain-like"/>
    <property type="match status" value="1"/>
</dbReference>
<dbReference type="SUPFAM" id="SSF46689">
    <property type="entry name" value="Homeodomain-like"/>
    <property type="match status" value="1"/>
</dbReference>
<keyword evidence="8" id="KW-1185">Reference proteome</keyword>
<dbReference type="OrthoDB" id="10056939at2759"/>
<dbReference type="GO" id="GO:0006355">
    <property type="term" value="P:regulation of DNA-templated transcription"/>
    <property type="evidence" value="ECO:0007669"/>
    <property type="project" value="InterPro"/>
</dbReference>
<dbReference type="InterPro" id="IPR005539">
    <property type="entry name" value="ELK_dom"/>
</dbReference>
<dbReference type="SMART" id="SM01255">
    <property type="entry name" value="KNOX1"/>
    <property type="match status" value="1"/>
</dbReference>
<dbReference type="EMBL" id="CP093344">
    <property type="protein sequence ID" value="WOG90284.1"/>
    <property type="molecule type" value="Genomic_DNA"/>
</dbReference>
<reference evidence="7" key="1">
    <citation type="journal article" date="2016" name="Nat. Genet.">
        <title>A high-quality carrot genome assembly provides new insights into carotenoid accumulation and asterid genome evolution.</title>
        <authorList>
            <person name="Iorizzo M."/>
            <person name="Ellison S."/>
            <person name="Senalik D."/>
            <person name="Zeng P."/>
            <person name="Satapoomin P."/>
            <person name="Huang J."/>
            <person name="Bowman M."/>
            <person name="Iovene M."/>
            <person name="Sanseverino W."/>
            <person name="Cavagnaro P."/>
            <person name="Yildiz M."/>
            <person name="Macko-Podgorni A."/>
            <person name="Moranska E."/>
            <person name="Grzebelus E."/>
            <person name="Grzebelus D."/>
            <person name="Ashrafi H."/>
            <person name="Zheng Z."/>
            <person name="Cheng S."/>
            <person name="Spooner D."/>
            <person name="Van Deynze A."/>
            <person name="Simon P."/>
        </authorList>
    </citation>
    <scope>NUCLEOTIDE SEQUENCE</scope>
    <source>
        <tissue evidence="7">Leaf</tissue>
    </source>
</reference>
<dbReference type="OMA" id="LAQYIMV"/>
<sequence>MQEQVEGMLGSGGGGMSHDFSGEQHHRAKVEIATHPLYEQLLSAHVACLRVATPIDQLPLIDAQLSQSHHVLRSYAAQQNQIHHQHPGERQELDNFLGQYLLLLCSFKEQLQQHVRVHAVEAVMACREIEQNLHSLTGATLGEGTGATMSEDEDELQMDFSLDQSGSNAHDMMGFGPLLPTESERSLMERVRQELKIELKQGFRSKIEDVREEILRKRRAGKLPGDTTSVLKEWWQQHSKWPYPTEDDKAKLVEETGLQLKQINNWFINQRKRNWHSNSNSMTSLKSKRKR</sequence>
<gene>
    <name evidence="7" type="ORF">DCAR_0209527</name>
</gene>
<keyword evidence="2 5" id="KW-0238">DNA-binding</keyword>
<evidence type="ECO:0000256" key="1">
    <source>
        <dbReference type="ARBA" id="ARBA00004123"/>
    </source>
</evidence>
<dbReference type="InterPro" id="IPR009057">
    <property type="entry name" value="Homeodomain-like_sf"/>
</dbReference>
<dbReference type="Proteomes" id="UP000077755">
    <property type="component" value="Chromosome 2"/>
</dbReference>
<dbReference type="AlphaFoldDB" id="A0A162AYC5"/>
<dbReference type="Pfam" id="PF03791">
    <property type="entry name" value="KNOX2"/>
    <property type="match status" value="1"/>
</dbReference>
<dbReference type="Gramene" id="KZN07593">
    <property type="protein sequence ID" value="KZN07593"/>
    <property type="gene ID" value="DCAR_008430"/>
</dbReference>
<dbReference type="Pfam" id="PF05920">
    <property type="entry name" value="Homeobox_KN"/>
    <property type="match status" value="1"/>
</dbReference>
<dbReference type="KEGG" id="dcr:108205864"/>